<feature type="transmembrane region" description="Helical" evidence="1">
    <location>
        <begin position="45"/>
        <end position="68"/>
    </location>
</feature>
<dbReference type="OrthoDB" id="2074478at2"/>
<keyword evidence="5" id="KW-1185">Reference proteome</keyword>
<name>B8I2D0_RUMCH</name>
<organism evidence="2 5">
    <name type="scientific">Ruminiclostridium cellulolyticum (strain ATCC 35319 / DSM 5812 / JCM 6584 / H10)</name>
    <name type="common">Clostridium cellulolyticum</name>
    <dbReference type="NCBI Taxonomy" id="394503"/>
    <lineage>
        <taxon>Bacteria</taxon>
        <taxon>Bacillati</taxon>
        <taxon>Bacillota</taxon>
        <taxon>Clostridia</taxon>
        <taxon>Eubacteriales</taxon>
        <taxon>Oscillospiraceae</taxon>
        <taxon>Ruminiclostridium</taxon>
    </lineage>
</organism>
<accession>B8I2D0</accession>
<dbReference type="eggNOG" id="ENOG502ZKJC">
    <property type="taxonomic scope" value="Bacteria"/>
</dbReference>
<keyword evidence="1" id="KW-0812">Transmembrane</keyword>
<evidence type="ECO:0000256" key="1">
    <source>
        <dbReference type="SAM" id="Phobius"/>
    </source>
</evidence>
<dbReference type="KEGG" id="cce:Ccel_1571"/>
<evidence type="ECO:0000313" key="3">
    <source>
        <dbReference type="EMBL" id="ACL75934.1"/>
    </source>
</evidence>
<dbReference type="EMBL" id="CP001348">
    <property type="protein sequence ID" value="ACL75934.1"/>
    <property type="molecule type" value="Genomic_DNA"/>
</dbReference>
<dbReference type="KEGG" id="cce:Ccel_1582"/>
<dbReference type="STRING" id="394503.Ccel_1571"/>
<protein>
    <submittedName>
        <fullName evidence="2">Uncharacterized protein</fullName>
    </submittedName>
</protein>
<keyword evidence="1" id="KW-1133">Transmembrane helix</keyword>
<dbReference type="EMBL" id="CP001348">
    <property type="protein sequence ID" value="ACL75945.1"/>
    <property type="molecule type" value="Genomic_DNA"/>
</dbReference>
<dbReference type="KEGG" id="cce:Ccel_1593"/>
<reference evidence="2 5" key="1">
    <citation type="submission" date="2009-01" db="EMBL/GenBank/DDBJ databases">
        <title>Complete sequence of Clostridium cellulolyticum H10.</title>
        <authorList>
            <consortium name="US DOE Joint Genome Institute"/>
            <person name="Lucas S."/>
            <person name="Copeland A."/>
            <person name="Lapidus A."/>
            <person name="Glavina del Rio T."/>
            <person name="Dalin E."/>
            <person name="Tice H."/>
            <person name="Bruce D."/>
            <person name="Goodwin L."/>
            <person name="Pitluck S."/>
            <person name="Chertkov O."/>
            <person name="Saunders E."/>
            <person name="Brettin T."/>
            <person name="Detter J.C."/>
            <person name="Han C."/>
            <person name="Larimer F."/>
            <person name="Land M."/>
            <person name="Hauser L."/>
            <person name="Kyrpides N."/>
            <person name="Ivanova N."/>
            <person name="Zhou J."/>
            <person name="Richardson P."/>
        </authorList>
    </citation>
    <scope>NUCLEOTIDE SEQUENCE [LARGE SCALE GENOMIC DNA]</scope>
    <source>
        <strain evidence="5">ATCC 35319 / DSM 5812 / JCM 6584 / H10</strain>
        <strain evidence="2">H10</strain>
    </source>
</reference>
<dbReference type="Proteomes" id="UP000001349">
    <property type="component" value="Chromosome"/>
</dbReference>
<dbReference type="HOGENOM" id="CLU_2599818_0_0_9"/>
<evidence type="ECO:0000313" key="5">
    <source>
        <dbReference type="Proteomes" id="UP000001349"/>
    </source>
</evidence>
<proteinExistence type="predicted"/>
<keyword evidence="1" id="KW-0472">Membrane</keyword>
<sequence length="79" mass="9058">MAILEKLGSLLMSALTWVVQFLPDSPFQLINNSDVQSFMGTLNWILPIGQMVAELQLWISAVAVYYIYQIVLRWIRAID</sequence>
<gene>
    <name evidence="2" type="ordered locus">Ccel_1571</name>
    <name evidence="3" type="ordered locus">Ccel_1582</name>
    <name evidence="4" type="ordered locus">Ccel_1593</name>
</gene>
<dbReference type="RefSeq" id="WP_015925063.1">
    <property type="nucleotide sequence ID" value="NC_011898.1"/>
</dbReference>
<evidence type="ECO:0000313" key="2">
    <source>
        <dbReference type="EMBL" id="ACL75923.1"/>
    </source>
</evidence>
<dbReference type="AlphaFoldDB" id="B8I2D0"/>
<evidence type="ECO:0000313" key="4">
    <source>
        <dbReference type="EMBL" id="ACL75945.1"/>
    </source>
</evidence>
<dbReference type="EMBL" id="CP001348">
    <property type="protein sequence ID" value="ACL75923.1"/>
    <property type="molecule type" value="Genomic_DNA"/>
</dbReference>